<evidence type="ECO:0000313" key="3">
    <source>
        <dbReference type="Proteomes" id="UP000249526"/>
    </source>
</evidence>
<proteinExistence type="predicted"/>
<dbReference type="Proteomes" id="UP000249526">
    <property type="component" value="Unassembled WGS sequence"/>
</dbReference>
<gene>
    <name evidence="2" type="ORF">BO85DRAFT_49912</name>
</gene>
<protein>
    <submittedName>
        <fullName evidence="2">Uncharacterized protein</fullName>
    </submittedName>
</protein>
<keyword evidence="1" id="KW-0472">Membrane</keyword>
<keyword evidence="3" id="KW-1185">Reference proteome</keyword>
<sequence length="122" mass="13383">MSNGAADTWLLSIDRTQCLRRRRSSKVLKHILARSTTCRTNLHKSMAKAREHPVPANHTHATFPANRLLPTQMESGVAASLQSQHHIARSWVLQSLVVFGITLSGGLFVGSATNSVTTKSLR</sequence>
<dbReference type="AlphaFoldDB" id="A0A8G1VLH6"/>
<organism evidence="2 3">
    <name type="scientific">Aspergillus piperis CBS 112811</name>
    <dbReference type="NCBI Taxonomy" id="1448313"/>
    <lineage>
        <taxon>Eukaryota</taxon>
        <taxon>Fungi</taxon>
        <taxon>Dikarya</taxon>
        <taxon>Ascomycota</taxon>
        <taxon>Pezizomycotina</taxon>
        <taxon>Eurotiomycetes</taxon>
        <taxon>Eurotiomycetidae</taxon>
        <taxon>Eurotiales</taxon>
        <taxon>Aspergillaceae</taxon>
        <taxon>Aspergillus</taxon>
        <taxon>Aspergillus subgen. Circumdati</taxon>
    </lineage>
</organism>
<dbReference type="RefSeq" id="XP_025514359.1">
    <property type="nucleotide sequence ID" value="XM_025664056.1"/>
</dbReference>
<evidence type="ECO:0000256" key="1">
    <source>
        <dbReference type="SAM" id="Phobius"/>
    </source>
</evidence>
<keyword evidence="1" id="KW-0812">Transmembrane</keyword>
<dbReference type="GeneID" id="37167458"/>
<feature type="transmembrane region" description="Helical" evidence="1">
    <location>
        <begin position="91"/>
        <end position="112"/>
    </location>
</feature>
<accession>A0A8G1VLH6</accession>
<name>A0A8G1VLH6_9EURO</name>
<dbReference type="EMBL" id="KZ825065">
    <property type="protein sequence ID" value="RAH56437.1"/>
    <property type="molecule type" value="Genomic_DNA"/>
</dbReference>
<keyword evidence="1" id="KW-1133">Transmembrane helix</keyword>
<evidence type="ECO:0000313" key="2">
    <source>
        <dbReference type="EMBL" id="RAH56437.1"/>
    </source>
</evidence>
<reference evidence="2 3" key="1">
    <citation type="submission" date="2018-02" db="EMBL/GenBank/DDBJ databases">
        <title>The genomes of Aspergillus section Nigri reveals drivers in fungal speciation.</title>
        <authorList>
            <consortium name="DOE Joint Genome Institute"/>
            <person name="Vesth T.C."/>
            <person name="Nybo J."/>
            <person name="Theobald S."/>
            <person name="Brandl J."/>
            <person name="Frisvad J.C."/>
            <person name="Nielsen K.F."/>
            <person name="Lyhne E.K."/>
            <person name="Kogle M.E."/>
            <person name="Kuo A."/>
            <person name="Riley R."/>
            <person name="Clum A."/>
            <person name="Nolan M."/>
            <person name="Lipzen A."/>
            <person name="Salamov A."/>
            <person name="Henrissat B."/>
            <person name="Wiebenga A."/>
            <person name="De vries R.P."/>
            <person name="Grigoriev I.V."/>
            <person name="Mortensen U.H."/>
            <person name="Andersen M.R."/>
            <person name="Baker S.E."/>
        </authorList>
    </citation>
    <scope>NUCLEOTIDE SEQUENCE [LARGE SCALE GENOMIC DNA]</scope>
    <source>
        <strain evidence="2 3">CBS 112811</strain>
    </source>
</reference>